<organism evidence="2 3">
    <name type="scientific">Streptomyces mirabilis</name>
    <dbReference type="NCBI Taxonomy" id="68239"/>
    <lineage>
        <taxon>Bacteria</taxon>
        <taxon>Bacillati</taxon>
        <taxon>Actinomycetota</taxon>
        <taxon>Actinomycetes</taxon>
        <taxon>Kitasatosporales</taxon>
        <taxon>Streptomycetaceae</taxon>
        <taxon>Streptomyces</taxon>
    </lineage>
</organism>
<comment type="caution">
    <text evidence="2">The sequence shown here is derived from an EMBL/GenBank/DDBJ whole genome shotgun (WGS) entry which is preliminary data.</text>
</comment>
<evidence type="ECO:0000256" key="1">
    <source>
        <dbReference type="SAM" id="MobiDB-lite"/>
    </source>
</evidence>
<accession>A0ABU3UQH4</accession>
<feature type="compositionally biased region" description="Low complexity" evidence="1">
    <location>
        <begin position="45"/>
        <end position="59"/>
    </location>
</feature>
<gene>
    <name evidence="2" type="ORF">PU648_28220</name>
</gene>
<reference evidence="2 3" key="1">
    <citation type="submission" date="2023-02" db="EMBL/GenBank/DDBJ databases">
        <authorList>
            <person name="Maleckis M."/>
        </authorList>
    </citation>
    <scope>NUCLEOTIDE SEQUENCE [LARGE SCALE GENOMIC DNA]</scope>
    <source>
        <strain evidence="2 3">P8-A2</strain>
    </source>
</reference>
<evidence type="ECO:0000313" key="3">
    <source>
        <dbReference type="Proteomes" id="UP001257627"/>
    </source>
</evidence>
<protein>
    <submittedName>
        <fullName evidence="2">Uncharacterized protein</fullName>
    </submittedName>
</protein>
<keyword evidence="3" id="KW-1185">Reference proteome</keyword>
<proteinExistence type="predicted"/>
<name>A0ABU3UQH4_9ACTN</name>
<feature type="region of interest" description="Disordered" evidence="1">
    <location>
        <begin position="1"/>
        <end position="59"/>
    </location>
</feature>
<dbReference type="Proteomes" id="UP001257627">
    <property type="component" value="Unassembled WGS sequence"/>
</dbReference>
<evidence type="ECO:0000313" key="2">
    <source>
        <dbReference type="EMBL" id="MDU8996169.1"/>
    </source>
</evidence>
<dbReference type="RefSeq" id="WP_143627209.1">
    <property type="nucleotide sequence ID" value="NZ_JARAKF010000001.1"/>
</dbReference>
<sequence>MHERHGCTFTFTVTATDPDPNVPAASRQFPLGQNGNDALDGGPGANTNNGPASNSISIP</sequence>
<dbReference type="EMBL" id="JARAKF010000001">
    <property type="protein sequence ID" value="MDU8996169.1"/>
    <property type="molecule type" value="Genomic_DNA"/>
</dbReference>